<name>A0A9C6WA00_ARADU</name>
<dbReference type="RefSeq" id="XP_052107372.1">
    <property type="nucleotide sequence ID" value="XM_052251412.1"/>
</dbReference>
<dbReference type="KEGG" id="adu:127740422"/>
<proteinExistence type="predicted"/>
<protein>
    <submittedName>
        <fullName evidence="3">Uncharacterized protein LOC127740422</fullName>
    </submittedName>
</protein>
<keyword evidence="1" id="KW-0732">Signal</keyword>
<dbReference type="GeneID" id="127740422"/>
<dbReference type="Proteomes" id="UP000515211">
    <property type="component" value="Chromosome 1"/>
</dbReference>
<feature type="chain" id="PRO_5039620607" evidence="1">
    <location>
        <begin position="26"/>
        <end position="174"/>
    </location>
</feature>
<accession>A0A9C6WA00</accession>
<evidence type="ECO:0000313" key="3">
    <source>
        <dbReference type="RefSeq" id="XP_052107372.1"/>
    </source>
</evidence>
<feature type="signal peptide" evidence="1">
    <location>
        <begin position="1"/>
        <end position="25"/>
    </location>
</feature>
<evidence type="ECO:0000313" key="2">
    <source>
        <dbReference type="Proteomes" id="UP000515211"/>
    </source>
</evidence>
<sequence length="174" mass="19311">MRVLNTLTQVWFLFFLVATIEWIHAFSEYKEPDTSILLFGTVHELNGHVSLSGGQVGACKQVSALCYCCWAAPPTPHSSVLSAEERDKGGFGLLFLGSRNLISIAINHLSSSVYCADVVLASLLSQNTYIYSEPLWAMVQHHFLILAKGQKIFCTRITTLIRSSACQFLAPLDW</sequence>
<organism evidence="2 3">
    <name type="scientific">Arachis duranensis</name>
    <name type="common">Wild peanut</name>
    <dbReference type="NCBI Taxonomy" id="130453"/>
    <lineage>
        <taxon>Eukaryota</taxon>
        <taxon>Viridiplantae</taxon>
        <taxon>Streptophyta</taxon>
        <taxon>Embryophyta</taxon>
        <taxon>Tracheophyta</taxon>
        <taxon>Spermatophyta</taxon>
        <taxon>Magnoliopsida</taxon>
        <taxon>eudicotyledons</taxon>
        <taxon>Gunneridae</taxon>
        <taxon>Pentapetalae</taxon>
        <taxon>rosids</taxon>
        <taxon>fabids</taxon>
        <taxon>Fabales</taxon>
        <taxon>Fabaceae</taxon>
        <taxon>Papilionoideae</taxon>
        <taxon>50 kb inversion clade</taxon>
        <taxon>dalbergioids sensu lato</taxon>
        <taxon>Dalbergieae</taxon>
        <taxon>Pterocarpus clade</taxon>
        <taxon>Arachis</taxon>
    </lineage>
</organism>
<keyword evidence="2" id="KW-1185">Reference proteome</keyword>
<gene>
    <name evidence="3" type="primary">LOC127740422</name>
</gene>
<reference evidence="3" key="2">
    <citation type="submission" date="2025-08" db="UniProtKB">
        <authorList>
            <consortium name="RefSeq"/>
        </authorList>
    </citation>
    <scope>IDENTIFICATION</scope>
    <source>
        <tissue evidence="3">Whole plant</tissue>
    </source>
</reference>
<evidence type="ECO:0000256" key="1">
    <source>
        <dbReference type="SAM" id="SignalP"/>
    </source>
</evidence>
<dbReference type="AlphaFoldDB" id="A0A9C6WA00"/>
<reference evidence="2" key="1">
    <citation type="journal article" date="2016" name="Nat. Genet.">
        <title>The genome sequences of Arachis duranensis and Arachis ipaensis, the diploid ancestors of cultivated peanut.</title>
        <authorList>
            <person name="Bertioli D.J."/>
            <person name="Cannon S.B."/>
            <person name="Froenicke L."/>
            <person name="Huang G."/>
            <person name="Farmer A.D."/>
            <person name="Cannon E.K."/>
            <person name="Liu X."/>
            <person name="Gao D."/>
            <person name="Clevenger J."/>
            <person name="Dash S."/>
            <person name="Ren L."/>
            <person name="Moretzsohn M.C."/>
            <person name="Shirasawa K."/>
            <person name="Huang W."/>
            <person name="Vidigal B."/>
            <person name="Abernathy B."/>
            <person name="Chu Y."/>
            <person name="Niederhuth C.E."/>
            <person name="Umale P."/>
            <person name="Araujo A.C."/>
            <person name="Kozik A."/>
            <person name="Kim K.D."/>
            <person name="Burow M.D."/>
            <person name="Varshney R.K."/>
            <person name="Wang X."/>
            <person name="Zhang X."/>
            <person name="Barkley N."/>
            <person name="Guimaraes P.M."/>
            <person name="Isobe S."/>
            <person name="Guo B."/>
            <person name="Liao B."/>
            <person name="Stalker H.T."/>
            <person name="Schmitz R.J."/>
            <person name="Scheffler B.E."/>
            <person name="Leal-Bertioli S.C."/>
            <person name="Xun X."/>
            <person name="Jackson S.A."/>
            <person name="Michelmore R."/>
            <person name="Ozias-Akins P."/>
        </authorList>
    </citation>
    <scope>NUCLEOTIDE SEQUENCE [LARGE SCALE GENOMIC DNA]</scope>
    <source>
        <strain evidence="2">cv. V14167</strain>
    </source>
</reference>